<feature type="compositionally biased region" description="Polar residues" evidence="1">
    <location>
        <begin position="203"/>
        <end position="212"/>
    </location>
</feature>
<dbReference type="Proteomes" id="UP000182444">
    <property type="component" value="Chromosome 1F"/>
</dbReference>
<accession>A0A1D8NQK6</accession>
<feature type="compositionally biased region" description="Low complexity" evidence="1">
    <location>
        <begin position="296"/>
        <end position="310"/>
    </location>
</feature>
<organism evidence="2 3">
    <name type="scientific">Yarrowia lipolytica</name>
    <name type="common">Candida lipolytica</name>
    <dbReference type="NCBI Taxonomy" id="4952"/>
    <lineage>
        <taxon>Eukaryota</taxon>
        <taxon>Fungi</taxon>
        <taxon>Dikarya</taxon>
        <taxon>Ascomycota</taxon>
        <taxon>Saccharomycotina</taxon>
        <taxon>Dipodascomycetes</taxon>
        <taxon>Dipodascales</taxon>
        <taxon>Dipodascales incertae sedis</taxon>
        <taxon>Yarrowia</taxon>
    </lineage>
</organism>
<dbReference type="RefSeq" id="XP_068139612.1">
    <property type="nucleotide sequence ID" value="XM_068283511.1"/>
</dbReference>
<sequence>MTTRQPYKPKYIPLYAARSEKKETEAPAHKLEQQDISELRQQIDDFREEIRTSPVSYPKEPMADPHRRFAIPTDLSRFERLRRGLRREEDADINLGANYSRYRLETRRNVEDDDEVPETRTTRVSKRDRDHNELSTNQTRLRSNSRSRNPPQQYLNKLHIQGEEEFEDQYAEIKEESHDEDTSLYHPMPQMRRYAGYNAFTGSPQKKVTITEPQEKPQEKHMRPRSRDPDTRAEHRIHEATRLVEDKLEQYMGAIEASKGPEVAQQFVREYELMMDLLSKEYQGFKDFQQKQPTQTPISKTSPKSVSKTTQRSASKKGIIKMPTQSASRRPTEDINDDYEEERDIEQDYGKKRPQVKIEKQEEDARPENDSRRAQKGMHELEREITQTPTKSLDPHTPQKVVIPNTGVWARARSTISRSCRAVVGTWQTTTSPLLLLATSFFFWQAIRLALTFFCLDDDEEFVRQQLVQGMSYAEIEHMWGLRGFNICGGVWRPPVPQ</sequence>
<feature type="compositionally biased region" description="Acidic residues" evidence="1">
    <location>
        <begin position="334"/>
        <end position="345"/>
    </location>
</feature>
<evidence type="ECO:0000313" key="2">
    <source>
        <dbReference type="EMBL" id="AOW07913.1"/>
    </source>
</evidence>
<feature type="region of interest" description="Disordered" evidence="1">
    <location>
        <begin position="203"/>
        <end position="237"/>
    </location>
</feature>
<reference evidence="2 3" key="1">
    <citation type="journal article" date="2016" name="PLoS ONE">
        <title>Sequence Assembly of Yarrowia lipolytica Strain W29/CLIB89 Shows Transposable Element Diversity.</title>
        <authorList>
            <person name="Magnan C."/>
            <person name="Yu J."/>
            <person name="Chang I."/>
            <person name="Jahn E."/>
            <person name="Kanomata Y."/>
            <person name="Wu J."/>
            <person name="Zeller M."/>
            <person name="Oakes M."/>
            <person name="Baldi P."/>
            <person name="Sandmeyer S."/>
        </authorList>
    </citation>
    <scope>NUCLEOTIDE SEQUENCE [LARGE SCALE GENOMIC DNA]</scope>
    <source>
        <strain evidence="3">CLIB89(W29)</strain>
    </source>
</reference>
<dbReference type="EMBL" id="CP017558">
    <property type="protein sequence ID" value="AOW07913.1"/>
    <property type="molecule type" value="Genomic_DNA"/>
</dbReference>
<feature type="compositionally biased region" description="Basic and acidic residues" evidence="1">
    <location>
        <begin position="213"/>
        <end position="237"/>
    </location>
</feature>
<feature type="region of interest" description="Disordered" evidence="1">
    <location>
        <begin position="48"/>
        <end position="68"/>
    </location>
</feature>
<dbReference type="GeneID" id="2907644"/>
<evidence type="ECO:0000313" key="3">
    <source>
        <dbReference type="Proteomes" id="UP000182444"/>
    </source>
</evidence>
<feature type="region of interest" description="Disordered" evidence="1">
    <location>
        <begin position="289"/>
        <end position="379"/>
    </location>
</feature>
<evidence type="ECO:0000256" key="1">
    <source>
        <dbReference type="SAM" id="MobiDB-lite"/>
    </source>
</evidence>
<feature type="compositionally biased region" description="Basic and acidic residues" evidence="1">
    <location>
        <begin position="117"/>
        <end position="133"/>
    </location>
</feature>
<dbReference type="AlphaFoldDB" id="A0A1D8NQK6"/>
<feature type="compositionally biased region" description="Low complexity" evidence="1">
    <location>
        <begin position="135"/>
        <end position="153"/>
    </location>
</feature>
<proteinExistence type="predicted"/>
<feature type="region of interest" description="Disordered" evidence="1">
    <location>
        <begin position="86"/>
        <end position="155"/>
    </location>
</feature>
<dbReference type="VEuPathDB" id="FungiDB:YALI0_F30503g"/>
<gene>
    <name evidence="2" type="ORF">YALI1_F38140g</name>
</gene>
<dbReference type="VEuPathDB" id="FungiDB:YALI1_F38140g"/>
<name>A0A1D8NQK6_YARLL</name>
<protein>
    <submittedName>
        <fullName evidence="2">Uncharacterized protein</fullName>
    </submittedName>
</protein>
<feature type="compositionally biased region" description="Basic and acidic residues" evidence="1">
    <location>
        <begin position="346"/>
        <end position="379"/>
    </location>
</feature>